<evidence type="ECO:0000256" key="1">
    <source>
        <dbReference type="SAM" id="MobiDB-lite"/>
    </source>
</evidence>
<evidence type="ECO:0000313" key="4">
    <source>
        <dbReference type="Proteomes" id="UP000003250"/>
    </source>
</evidence>
<dbReference type="AlphaFoldDB" id="H0HM96"/>
<name>H0HM96_9HYPH</name>
<dbReference type="Gene3D" id="1.10.10.60">
    <property type="entry name" value="Homeodomain-like"/>
    <property type="match status" value="1"/>
</dbReference>
<proteinExistence type="predicted"/>
<accession>H0HM96</accession>
<feature type="region of interest" description="Disordered" evidence="1">
    <location>
        <begin position="103"/>
        <end position="137"/>
    </location>
</feature>
<reference evidence="3 4" key="1">
    <citation type="journal article" date="2012" name="J. Bacteriol.">
        <title>Draft Genome Sequence of Mesorhizobium alhagi CCNWXJ12-2T, a Novel Salt-Resistant Species Isolated from the Desert of Northwestern China.</title>
        <authorList>
            <person name="Zhou M."/>
            <person name="Chen W."/>
            <person name="Chen H."/>
            <person name="Wei G."/>
        </authorList>
    </citation>
    <scope>NUCLEOTIDE SEQUENCE [LARGE SCALE GENOMIC DNA]</scope>
    <source>
        <strain evidence="3 4">CCNWXJ12-2</strain>
    </source>
</reference>
<evidence type="ECO:0000313" key="3">
    <source>
        <dbReference type="EMBL" id="EHK58110.1"/>
    </source>
</evidence>
<feature type="domain" description="Resolvase HTH" evidence="2">
    <location>
        <begin position="2"/>
        <end position="41"/>
    </location>
</feature>
<dbReference type="RefSeq" id="WP_008834908.1">
    <property type="nucleotide sequence ID" value="NZ_AHAM01000041.1"/>
</dbReference>
<keyword evidence="4" id="KW-1185">Reference proteome</keyword>
<dbReference type="InterPro" id="IPR006120">
    <property type="entry name" value="Resolvase_HTH_dom"/>
</dbReference>
<dbReference type="Pfam" id="PF02796">
    <property type="entry name" value="HTH_7"/>
    <property type="match status" value="1"/>
</dbReference>
<dbReference type="SUPFAM" id="SSF46689">
    <property type="entry name" value="Homeodomain-like"/>
    <property type="match status" value="1"/>
</dbReference>
<evidence type="ECO:0000259" key="2">
    <source>
        <dbReference type="Pfam" id="PF02796"/>
    </source>
</evidence>
<feature type="compositionally biased region" description="Low complexity" evidence="1">
    <location>
        <begin position="103"/>
        <end position="114"/>
    </location>
</feature>
<dbReference type="GO" id="GO:0003677">
    <property type="term" value="F:DNA binding"/>
    <property type="evidence" value="ECO:0007669"/>
    <property type="project" value="InterPro"/>
</dbReference>
<dbReference type="EMBL" id="AHAM01000041">
    <property type="protein sequence ID" value="EHK58110.1"/>
    <property type="molecule type" value="Genomic_DNA"/>
</dbReference>
<gene>
    <name evidence="3" type="ORF">MAXJ12_06300</name>
</gene>
<dbReference type="GO" id="GO:0000150">
    <property type="term" value="F:DNA strand exchange activity"/>
    <property type="evidence" value="ECO:0007669"/>
    <property type="project" value="InterPro"/>
</dbReference>
<protein>
    <recommendedName>
        <fullName evidence="2">Resolvase HTH domain-containing protein</fullName>
    </recommendedName>
</protein>
<dbReference type="InterPro" id="IPR009057">
    <property type="entry name" value="Homeodomain-like_sf"/>
</dbReference>
<organism evidence="3 4">
    <name type="scientific">Mesorhizobium alhagi CCNWXJ12-2</name>
    <dbReference type="NCBI Taxonomy" id="1107882"/>
    <lineage>
        <taxon>Bacteria</taxon>
        <taxon>Pseudomonadati</taxon>
        <taxon>Pseudomonadota</taxon>
        <taxon>Alphaproteobacteria</taxon>
        <taxon>Hyphomicrobiales</taxon>
        <taxon>Phyllobacteriaceae</taxon>
        <taxon>Allomesorhizobium</taxon>
    </lineage>
</organism>
<feature type="non-terminal residue" evidence="3">
    <location>
        <position position="209"/>
    </location>
</feature>
<dbReference type="Proteomes" id="UP000003250">
    <property type="component" value="Unassembled WGS sequence"/>
</dbReference>
<sequence length="209" mass="23252">MGRPTLYSEALAAAIRAYVEQGFSLSDIAEEIGVARMTIYRWGRNVTTLRRPLKHTRAPARECDQPPPPPEDRQVITLHEAISQARAVRRKRETRERVEELRALLAPEAAAPRQEASEPPPVSEHPDDAPAPLHGAHSAARRRLLRGAKLAIDPPTPDTIEAIDTLYPTRAGIEELEREHLRKQTMRGSSVAHTGSPRANREPASWRGS</sequence>
<feature type="region of interest" description="Disordered" evidence="1">
    <location>
        <begin position="174"/>
        <end position="209"/>
    </location>
</feature>